<comment type="caution">
    <text evidence="1">The sequence shown here is derived from an EMBL/GenBank/DDBJ whole genome shotgun (WGS) entry which is preliminary data.</text>
</comment>
<accession>X1DMM5</accession>
<name>X1DMM5_9ZZZZ</name>
<gene>
    <name evidence="1" type="ORF">S01H4_59568</name>
</gene>
<protein>
    <submittedName>
        <fullName evidence="1">Uncharacterized protein</fullName>
    </submittedName>
</protein>
<evidence type="ECO:0000313" key="1">
    <source>
        <dbReference type="EMBL" id="GAH09475.1"/>
    </source>
</evidence>
<reference evidence="1" key="1">
    <citation type="journal article" date="2014" name="Front. Microbiol.">
        <title>High frequency of phylogenetically diverse reductive dehalogenase-homologous genes in deep subseafloor sedimentary metagenomes.</title>
        <authorList>
            <person name="Kawai M."/>
            <person name="Futagami T."/>
            <person name="Toyoda A."/>
            <person name="Takaki Y."/>
            <person name="Nishi S."/>
            <person name="Hori S."/>
            <person name="Arai W."/>
            <person name="Tsubouchi T."/>
            <person name="Morono Y."/>
            <person name="Uchiyama I."/>
            <person name="Ito T."/>
            <person name="Fujiyama A."/>
            <person name="Inagaki F."/>
            <person name="Takami H."/>
        </authorList>
    </citation>
    <scope>NUCLEOTIDE SEQUENCE</scope>
    <source>
        <strain evidence="1">Expedition CK06-06</strain>
    </source>
</reference>
<sequence>MATIKPFRPFNIQALFGNYYIWQELDFSLLDNLKLTFTMDYRGKDHFLNNLFIKAEGHVIRQGIARPTLDYTWETFSIPLTMPNNLTRLFIRAQNFNQGFPLPFQTWWDNCQVLYTP</sequence>
<proteinExistence type="predicted"/>
<organism evidence="1">
    <name type="scientific">marine sediment metagenome</name>
    <dbReference type="NCBI Taxonomy" id="412755"/>
    <lineage>
        <taxon>unclassified sequences</taxon>
        <taxon>metagenomes</taxon>
        <taxon>ecological metagenomes</taxon>
    </lineage>
</organism>
<dbReference type="AlphaFoldDB" id="X1DMM5"/>
<dbReference type="EMBL" id="BART01034957">
    <property type="protein sequence ID" value="GAH09475.1"/>
    <property type="molecule type" value="Genomic_DNA"/>
</dbReference>